<feature type="region of interest" description="Disordered" evidence="1">
    <location>
        <begin position="177"/>
        <end position="229"/>
    </location>
</feature>
<organism evidence="3 4">
    <name type="scientific">Piloderma croceum (strain F 1598)</name>
    <dbReference type="NCBI Taxonomy" id="765440"/>
    <lineage>
        <taxon>Eukaryota</taxon>
        <taxon>Fungi</taxon>
        <taxon>Dikarya</taxon>
        <taxon>Basidiomycota</taxon>
        <taxon>Agaricomycotina</taxon>
        <taxon>Agaricomycetes</taxon>
        <taxon>Agaricomycetidae</taxon>
        <taxon>Atheliales</taxon>
        <taxon>Atheliaceae</taxon>
        <taxon>Piloderma</taxon>
    </lineage>
</organism>
<feature type="compositionally biased region" description="Polar residues" evidence="1">
    <location>
        <begin position="206"/>
        <end position="229"/>
    </location>
</feature>
<accession>A0A0C3F5H2</accession>
<protein>
    <submittedName>
        <fullName evidence="3">Uncharacterized protein</fullName>
    </submittedName>
</protein>
<sequence>MTIDGSASAIATLPALPGSSNPLVYNVTLYTVQSLAETDHTLDIALLSYVYGNGTTKGSMIRFDYAAVSETSPTVVSSAAGTATPTSIIPGPSASTTTSHSALSIGPIIGGAVGGLAVIAAVIFALLCYRRQRQPSHKAAVLDPQPHPGFDTRQTAFNPSLALYGSQLPSSIEYSQPLTYTTPSRSSVPNSSDYSNDKRANPYLPSVSSGRTHSTSAVPQSNTGRQSNTLSTDTQLFAGAHPDTRALPYTAESHSTESRPLESQTTGSSSPPPTKFARSSELTEEQAVFINDLRNANVPSAEIAHLMEVMRRQREEASGIGSSHISPVLEAGAPPRYDFKSPD</sequence>
<keyword evidence="2" id="KW-1133">Transmembrane helix</keyword>
<evidence type="ECO:0000256" key="1">
    <source>
        <dbReference type="SAM" id="MobiDB-lite"/>
    </source>
</evidence>
<evidence type="ECO:0000256" key="2">
    <source>
        <dbReference type="SAM" id="Phobius"/>
    </source>
</evidence>
<keyword evidence="2" id="KW-0472">Membrane</keyword>
<feature type="transmembrane region" description="Helical" evidence="2">
    <location>
        <begin position="108"/>
        <end position="129"/>
    </location>
</feature>
<dbReference type="CDD" id="cd12087">
    <property type="entry name" value="TM_EGFR-like"/>
    <property type="match status" value="1"/>
</dbReference>
<dbReference type="HOGENOM" id="CLU_049767_0_0_1"/>
<dbReference type="Proteomes" id="UP000054166">
    <property type="component" value="Unassembled WGS sequence"/>
</dbReference>
<evidence type="ECO:0000313" key="3">
    <source>
        <dbReference type="EMBL" id="KIM79955.1"/>
    </source>
</evidence>
<feature type="region of interest" description="Disordered" evidence="1">
    <location>
        <begin position="250"/>
        <end position="282"/>
    </location>
</feature>
<reference evidence="4" key="2">
    <citation type="submission" date="2015-01" db="EMBL/GenBank/DDBJ databases">
        <title>Evolutionary Origins and Diversification of the Mycorrhizal Mutualists.</title>
        <authorList>
            <consortium name="DOE Joint Genome Institute"/>
            <consortium name="Mycorrhizal Genomics Consortium"/>
            <person name="Kohler A."/>
            <person name="Kuo A."/>
            <person name="Nagy L.G."/>
            <person name="Floudas D."/>
            <person name="Copeland A."/>
            <person name="Barry K.W."/>
            <person name="Cichocki N."/>
            <person name="Veneault-Fourrey C."/>
            <person name="LaButti K."/>
            <person name="Lindquist E.A."/>
            <person name="Lipzen A."/>
            <person name="Lundell T."/>
            <person name="Morin E."/>
            <person name="Murat C."/>
            <person name="Riley R."/>
            <person name="Ohm R."/>
            <person name="Sun H."/>
            <person name="Tunlid A."/>
            <person name="Henrissat B."/>
            <person name="Grigoriev I.V."/>
            <person name="Hibbett D.S."/>
            <person name="Martin F."/>
        </authorList>
    </citation>
    <scope>NUCLEOTIDE SEQUENCE [LARGE SCALE GENOMIC DNA]</scope>
    <source>
        <strain evidence="4">F 1598</strain>
    </source>
</reference>
<dbReference type="EMBL" id="KN833006">
    <property type="protein sequence ID" value="KIM79955.1"/>
    <property type="molecule type" value="Genomic_DNA"/>
</dbReference>
<keyword evidence="2" id="KW-0812">Transmembrane</keyword>
<reference evidence="3 4" key="1">
    <citation type="submission" date="2014-04" db="EMBL/GenBank/DDBJ databases">
        <authorList>
            <consortium name="DOE Joint Genome Institute"/>
            <person name="Kuo A."/>
            <person name="Tarkka M."/>
            <person name="Buscot F."/>
            <person name="Kohler A."/>
            <person name="Nagy L.G."/>
            <person name="Floudas D."/>
            <person name="Copeland A."/>
            <person name="Barry K.W."/>
            <person name="Cichocki N."/>
            <person name="Veneault-Fourrey C."/>
            <person name="LaButti K."/>
            <person name="Lindquist E.A."/>
            <person name="Lipzen A."/>
            <person name="Lundell T."/>
            <person name="Morin E."/>
            <person name="Murat C."/>
            <person name="Sun H."/>
            <person name="Tunlid A."/>
            <person name="Henrissat B."/>
            <person name="Grigoriev I.V."/>
            <person name="Hibbett D.S."/>
            <person name="Martin F."/>
            <person name="Nordberg H.P."/>
            <person name="Cantor M.N."/>
            <person name="Hua S.X."/>
        </authorList>
    </citation>
    <scope>NUCLEOTIDE SEQUENCE [LARGE SCALE GENOMIC DNA]</scope>
    <source>
        <strain evidence="3 4">F 1598</strain>
    </source>
</reference>
<name>A0A0C3F5H2_PILCF</name>
<dbReference type="InParanoid" id="A0A0C3F5H2"/>
<evidence type="ECO:0000313" key="4">
    <source>
        <dbReference type="Proteomes" id="UP000054166"/>
    </source>
</evidence>
<feature type="compositionally biased region" description="Polar residues" evidence="1">
    <location>
        <begin position="177"/>
        <end position="194"/>
    </location>
</feature>
<feature type="region of interest" description="Disordered" evidence="1">
    <location>
        <begin position="315"/>
        <end position="343"/>
    </location>
</feature>
<gene>
    <name evidence="3" type="ORF">PILCRDRAFT_89837</name>
</gene>
<keyword evidence="4" id="KW-1185">Reference proteome</keyword>
<dbReference type="AlphaFoldDB" id="A0A0C3F5H2"/>
<proteinExistence type="predicted"/>